<dbReference type="InterPro" id="IPR029063">
    <property type="entry name" value="SAM-dependent_MTases_sf"/>
</dbReference>
<protein>
    <submittedName>
        <fullName evidence="4">Putative O-methyltransferase YrrM</fullName>
    </submittedName>
</protein>
<keyword evidence="2 4" id="KW-0808">Transferase</keyword>
<keyword evidence="1 4" id="KW-0489">Methyltransferase</keyword>
<dbReference type="SUPFAM" id="SSF53335">
    <property type="entry name" value="S-adenosyl-L-methionine-dependent methyltransferases"/>
    <property type="match status" value="1"/>
</dbReference>
<comment type="caution">
    <text evidence="4">The sequence shown here is derived from an EMBL/GenBank/DDBJ whole genome shotgun (WGS) entry which is preliminary data.</text>
</comment>
<organism evidence="4 5">
    <name type="scientific">Faecalicoccus acidiformans</name>
    <dbReference type="NCBI Taxonomy" id="915173"/>
    <lineage>
        <taxon>Bacteria</taxon>
        <taxon>Bacillati</taxon>
        <taxon>Bacillota</taxon>
        <taxon>Erysipelotrichia</taxon>
        <taxon>Erysipelotrichales</taxon>
        <taxon>Erysipelotrichaceae</taxon>
        <taxon>Faecalicoccus</taxon>
    </lineage>
</organism>
<name>A0A7W8D428_9FIRM</name>
<dbReference type="Gene3D" id="3.40.50.150">
    <property type="entry name" value="Vaccinia Virus protein VP39"/>
    <property type="match status" value="1"/>
</dbReference>
<dbReference type="CDD" id="cd02440">
    <property type="entry name" value="AdoMet_MTases"/>
    <property type="match status" value="1"/>
</dbReference>
<evidence type="ECO:0000313" key="4">
    <source>
        <dbReference type="EMBL" id="MBB5185672.1"/>
    </source>
</evidence>
<accession>A0A7W8D428</accession>
<dbReference type="Proteomes" id="UP000521313">
    <property type="component" value="Unassembled WGS sequence"/>
</dbReference>
<dbReference type="AlphaFoldDB" id="A0A7W8D428"/>
<evidence type="ECO:0000313" key="5">
    <source>
        <dbReference type="Proteomes" id="UP000521313"/>
    </source>
</evidence>
<dbReference type="PANTHER" id="PTHR43836">
    <property type="entry name" value="CATECHOL O-METHYLTRANSFERASE 1-RELATED"/>
    <property type="match status" value="1"/>
</dbReference>
<gene>
    <name evidence="4" type="ORF">HNQ43_001750</name>
</gene>
<reference evidence="4 5" key="1">
    <citation type="submission" date="2020-08" db="EMBL/GenBank/DDBJ databases">
        <title>Genomic Encyclopedia of Type Strains, Phase IV (KMG-IV): sequencing the most valuable type-strain genomes for metagenomic binning, comparative biology and taxonomic classification.</title>
        <authorList>
            <person name="Goeker M."/>
        </authorList>
    </citation>
    <scope>NUCLEOTIDE SEQUENCE [LARGE SCALE GENOMIC DNA]</scope>
    <source>
        <strain evidence="4 5">DSM 26963</strain>
    </source>
</reference>
<proteinExistence type="predicted"/>
<dbReference type="InterPro" id="IPR002935">
    <property type="entry name" value="SAM_O-MeTrfase"/>
</dbReference>
<sequence length="192" mass="22382">MKSICDIKEYAQLQNVPILKDEGFEYLRDKILAYDCHSFLEIGTAVGFTAIRVAQLDPSMRVVTIERDPERAGVARENIQQMHLESQITLIEKDAFDVELNETFDCIFIDAAKAQYTRFFHKFSPLLSRHGIIISDNMKFHGLVEHPERTKNRNTRQLVRKLKEYHDFLEQLDDFIVEFTDQGDGMALARRK</sequence>
<dbReference type="RefSeq" id="WP_183376855.1">
    <property type="nucleotide sequence ID" value="NZ_JACHHD010000021.1"/>
</dbReference>
<dbReference type="EMBL" id="JACHHD010000021">
    <property type="protein sequence ID" value="MBB5185672.1"/>
    <property type="molecule type" value="Genomic_DNA"/>
</dbReference>
<evidence type="ECO:0000256" key="2">
    <source>
        <dbReference type="ARBA" id="ARBA00022679"/>
    </source>
</evidence>
<dbReference type="Pfam" id="PF01596">
    <property type="entry name" value="Methyltransf_3"/>
    <property type="match status" value="1"/>
</dbReference>
<evidence type="ECO:0000256" key="3">
    <source>
        <dbReference type="ARBA" id="ARBA00022691"/>
    </source>
</evidence>
<dbReference type="PROSITE" id="PS51682">
    <property type="entry name" value="SAM_OMT_I"/>
    <property type="match status" value="1"/>
</dbReference>
<evidence type="ECO:0000256" key="1">
    <source>
        <dbReference type="ARBA" id="ARBA00022603"/>
    </source>
</evidence>
<keyword evidence="3" id="KW-0949">S-adenosyl-L-methionine</keyword>
<dbReference type="GO" id="GO:0008171">
    <property type="term" value="F:O-methyltransferase activity"/>
    <property type="evidence" value="ECO:0007669"/>
    <property type="project" value="InterPro"/>
</dbReference>
<dbReference type="GO" id="GO:0032259">
    <property type="term" value="P:methylation"/>
    <property type="evidence" value="ECO:0007669"/>
    <property type="project" value="UniProtKB-KW"/>
</dbReference>
<dbReference type="PANTHER" id="PTHR43836:SF2">
    <property type="entry name" value="CATECHOL O-METHYLTRANSFERASE 1-RELATED"/>
    <property type="match status" value="1"/>
</dbReference>